<dbReference type="SUPFAM" id="SSF52266">
    <property type="entry name" value="SGNH hydrolase"/>
    <property type="match status" value="1"/>
</dbReference>
<gene>
    <name evidence="2" type="ORF">HNQ44_000663</name>
</gene>
<proteinExistence type="predicted"/>
<evidence type="ECO:0000313" key="3">
    <source>
        <dbReference type="Proteomes" id="UP000525923"/>
    </source>
</evidence>
<feature type="domain" description="SGNH hydrolase-type esterase" evidence="1">
    <location>
        <begin position="71"/>
        <end position="226"/>
    </location>
</feature>
<sequence length="239" mass="26991">MKMKKTLLIASLAVNVLLIGAAGVIVNKQGGMGFIEEQYQAMKSKEEFPEYYRQKKDIFEALEGESADKIFLGDSITDHGDFQEYFPDEKVLNRGIAEDTTKGVLNRIDEVVSRNPEEVYIMIGVNDIAAGVKKETYAKNMEKIVQSFDQEKTRVVLQSLLPVNNDSFNNDLPNSRVDDFNAILEKVAADNNSEYVNLHPHFEDGNGQLQKEITIDGLHLMGEGYDRWIEQLGEQLPEN</sequence>
<keyword evidence="3" id="KW-1185">Reference proteome</keyword>
<protein>
    <submittedName>
        <fullName evidence="2">Lysophospholipase L1-like esterase</fullName>
    </submittedName>
</protein>
<comment type="caution">
    <text evidence="2">The sequence shown here is derived from an EMBL/GenBank/DDBJ whole genome shotgun (WGS) entry which is preliminary data.</text>
</comment>
<name>A0A7W8CPK6_9BACL</name>
<dbReference type="Gene3D" id="3.40.50.1110">
    <property type="entry name" value="SGNH hydrolase"/>
    <property type="match status" value="1"/>
</dbReference>
<accession>A0A7W8CPK6</accession>
<dbReference type="InterPro" id="IPR051532">
    <property type="entry name" value="Ester_Hydrolysis_Enzymes"/>
</dbReference>
<reference evidence="2 3" key="1">
    <citation type="submission" date="2020-08" db="EMBL/GenBank/DDBJ databases">
        <title>Genomic Encyclopedia of Type Strains, Phase IV (KMG-IV): sequencing the most valuable type-strain genomes for metagenomic binning, comparative biology and taxonomic classification.</title>
        <authorList>
            <person name="Goeker M."/>
        </authorList>
    </citation>
    <scope>NUCLEOTIDE SEQUENCE [LARGE SCALE GENOMIC DNA]</scope>
    <source>
        <strain evidence="2 3">DSM 15895</strain>
    </source>
</reference>
<dbReference type="AlphaFoldDB" id="A0A7W8CPK6"/>
<organism evidence="2 3">
    <name type="scientific">Planococcus koreensis</name>
    <dbReference type="NCBI Taxonomy" id="112331"/>
    <lineage>
        <taxon>Bacteria</taxon>
        <taxon>Bacillati</taxon>
        <taxon>Bacillota</taxon>
        <taxon>Bacilli</taxon>
        <taxon>Bacillales</taxon>
        <taxon>Caryophanaceae</taxon>
        <taxon>Planococcus</taxon>
    </lineage>
</organism>
<dbReference type="Proteomes" id="UP000525923">
    <property type="component" value="Unassembled WGS sequence"/>
</dbReference>
<dbReference type="InterPro" id="IPR036514">
    <property type="entry name" value="SGNH_hydro_sf"/>
</dbReference>
<evidence type="ECO:0000313" key="2">
    <source>
        <dbReference type="EMBL" id="MBB5179241.1"/>
    </source>
</evidence>
<dbReference type="PANTHER" id="PTHR30383">
    <property type="entry name" value="THIOESTERASE 1/PROTEASE 1/LYSOPHOSPHOLIPASE L1"/>
    <property type="match status" value="1"/>
</dbReference>
<dbReference type="InterPro" id="IPR013830">
    <property type="entry name" value="SGNH_hydro"/>
</dbReference>
<dbReference type="Pfam" id="PF13472">
    <property type="entry name" value="Lipase_GDSL_2"/>
    <property type="match status" value="1"/>
</dbReference>
<dbReference type="EMBL" id="JACHHE010000001">
    <property type="protein sequence ID" value="MBB5179241.1"/>
    <property type="molecule type" value="Genomic_DNA"/>
</dbReference>
<dbReference type="PANTHER" id="PTHR30383:SF5">
    <property type="entry name" value="SGNH HYDROLASE-TYPE ESTERASE DOMAIN-CONTAINING PROTEIN"/>
    <property type="match status" value="1"/>
</dbReference>
<dbReference type="OrthoDB" id="2513075at2"/>
<evidence type="ECO:0000259" key="1">
    <source>
        <dbReference type="Pfam" id="PF13472"/>
    </source>
</evidence>
<dbReference type="GO" id="GO:0004622">
    <property type="term" value="F:phosphatidylcholine lysophospholipase activity"/>
    <property type="evidence" value="ECO:0007669"/>
    <property type="project" value="TreeGrafter"/>
</dbReference>